<feature type="region of interest" description="Disordered" evidence="2">
    <location>
        <begin position="35"/>
        <end position="56"/>
    </location>
</feature>
<dbReference type="GO" id="GO:0031012">
    <property type="term" value="C:extracellular matrix"/>
    <property type="evidence" value="ECO:0007669"/>
    <property type="project" value="TreeGrafter"/>
</dbReference>
<dbReference type="EMBL" id="HADY01007316">
    <property type="protein sequence ID" value="SBP45801.1"/>
    <property type="molecule type" value="Transcribed_RNA"/>
</dbReference>
<feature type="domain" description="ZP" evidence="4">
    <location>
        <begin position="120"/>
        <end position="375"/>
    </location>
</feature>
<dbReference type="PANTHER" id="PTHR11576:SF26">
    <property type="entry name" value="ZONA PELLUCIDA GLYCOPROTEIN 3D TANDEM DUPLICATE 2"/>
    <property type="match status" value="1"/>
</dbReference>
<evidence type="ECO:0000313" key="5">
    <source>
        <dbReference type="EMBL" id="KAF7216390.1"/>
    </source>
</evidence>
<dbReference type="KEGG" id="nfu:107392685"/>
<feature type="signal peptide" evidence="3">
    <location>
        <begin position="1"/>
        <end position="21"/>
    </location>
</feature>
<dbReference type="FunFam" id="2.60.40.4100:FF:000002">
    <property type="entry name" value="Zona pellucida sperm-binding protein 3"/>
    <property type="match status" value="1"/>
</dbReference>
<dbReference type="EMBL" id="JAAVVJ010000008">
    <property type="protein sequence ID" value="KAF7216390.1"/>
    <property type="molecule type" value="Genomic_DNA"/>
</dbReference>
<dbReference type="GO" id="GO:0035803">
    <property type="term" value="P:egg coat formation"/>
    <property type="evidence" value="ECO:0007669"/>
    <property type="project" value="TreeGrafter"/>
</dbReference>
<dbReference type="InterPro" id="IPR001507">
    <property type="entry name" value="ZP_dom"/>
</dbReference>
<dbReference type="GO" id="GO:0032190">
    <property type="term" value="F:acrosin binding"/>
    <property type="evidence" value="ECO:0007669"/>
    <property type="project" value="TreeGrafter"/>
</dbReference>
<evidence type="ECO:0000256" key="2">
    <source>
        <dbReference type="SAM" id="MobiDB-lite"/>
    </source>
</evidence>
<dbReference type="Gene3D" id="2.60.40.4100">
    <property type="entry name" value="Zona pellucida, ZP-C domain"/>
    <property type="match status" value="1"/>
</dbReference>
<evidence type="ECO:0000313" key="6">
    <source>
        <dbReference type="EMBL" id="SBP45801.1"/>
    </source>
</evidence>
<dbReference type="RefSeq" id="XP_070408141.1">
    <property type="nucleotide sequence ID" value="XM_070552040.1"/>
</dbReference>
<gene>
    <name evidence="6" type="primary">ZP3C</name>
    <name evidence="5" type="ORF">G4P62_001518</name>
</gene>
<reference evidence="6" key="2">
    <citation type="submission" date="2016-06" db="EMBL/GenBank/DDBJ databases">
        <title>The genome of a short-lived fish provides insights into sex chromosome evolution and the genetic control of aging.</title>
        <authorList>
            <person name="Reichwald K."/>
            <person name="Felder M."/>
            <person name="Petzold A."/>
            <person name="Koch P."/>
            <person name="Groth M."/>
            <person name="Platzer M."/>
        </authorList>
    </citation>
    <scope>NUCLEOTIDE SEQUENCE</scope>
    <source>
        <tissue evidence="6">Brain</tissue>
    </source>
</reference>
<evidence type="ECO:0000256" key="1">
    <source>
        <dbReference type="ARBA" id="ARBA00023157"/>
    </source>
</evidence>
<accession>A0A1A7ZU20</accession>
<reference evidence="6" key="1">
    <citation type="submission" date="2016-05" db="EMBL/GenBank/DDBJ databases">
        <authorList>
            <person name="Lavstsen T."/>
            <person name="Jespersen J.S."/>
        </authorList>
    </citation>
    <scope>NUCLEOTIDE SEQUENCE</scope>
    <source>
        <tissue evidence="6">Brain</tissue>
    </source>
</reference>
<organism evidence="6">
    <name type="scientific">Nothobranchius furzeri</name>
    <name type="common">Turquoise killifish</name>
    <dbReference type="NCBI Taxonomy" id="105023"/>
    <lineage>
        <taxon>Eukaryota</taxon>
        <taxon>Metazoa</taxon>
        <taxon>Chordata</taxon>
        <taxon>Craniata</taxon>
        <taxon>Vertebrata</taxon>
        <taxon>Euteleostomi</taxon>
        <taxon>Actinopterygii</taxon>
        <taxon>Neopterygii</taxon>
        <taxon>Teleostei</taxon>
        <taxon>Neoteleostei</taxon>
        <taxon>Acanthomorphata</taxon>
        <taxon>Ovalentaria</taxon>
        <taxon>Atherinomorphae</taxon>
        <taxon>Cyprinodontiformes</taxon>
        <taxon>Nothobranchiidae</taxon>
        <taxon>Nothobranchius</taxon>
    </lineage>
</organism>
<dbReference type="OMA" id="VEQYLHC"/>
<reference evidence="5" key="3">
    <citation type="submission" date="2020-03" db="EMBL/GenBank/DDBJ databases">
        <title>Intra-Species Differences in Population Size shape Life History and Genome Evolution.</title>
        <authorList>
            <person name="Willemsen D."/>
            <person name="Cui R."/>
            <person name="Valenzano D.R."/>
        </authorList>
    </citation>
    <scope>NUCLEOTIDE SEQUENCE</scope>
    <source>
        <strain evidence="5">GRZ</strain>
        <tissue evidence="5">Whole</tissue>
    </source>
</reference>
<dbReference type="GeneID" id="107392685"/>
<dbReference type="Gene3D" id="2.60.40.3210">
    <property type="entry name" value="Zona pellucida, ZP-N domain"/>
    <property type="match status" value="1"/>
</dbReference>
<keyword evidence="3" id="KW-0732">Signal</keyword>
<dbReference type="SMART" id="SM00241">
    <property type="entry name" value="ZP"/>
    <property type="match status" value="1"/>
</dbReference>
<dbReference type="Pfam" id="PF00100">
    <property type="entry name" value="Zona_pellucida"/>
    <property type="match status" value="1"/>
</dbReference>
<proteinExistence type="predicted"/>
<name>A0A1A7ZU20_NOTFU</name>
<dbReference type="GO" id="GO:0007339">
    <property type="term" value="P:binding of sperm to zona pellucida"/>
    <property type="evidence" value="ECO:0007669"/>
    <property type="project" value="TreeGrafter"/>
</dbReference>
<protein>
    <submittedName>
        <fullName evidence="6">Zona pellucida glycoprotein 3c</fullName>
    </submittedName>
    <submittedName>
        <fullName evidence="5">Zona pellucida sperm-binding protein 3-like</fullName>
    </submittedName>
</protein>
<feature type="chain" id="PRO_5008365115" evidence="3">
    <location>
        <begin position="22"/>
        <end position="450"/>
    </location>
</feature>
<keyword evidence="1" id="KW-1015">Disulfide bond</keyword>
<dbReference type="InterPro" id="IPR055355">
    <property type="entry name" value="ZP-C"/>
</dbReference>
<dbReference type="AlphaFoldDB" id="A0A1A7ZU20"/>
<dbReference type="PROSITE" id="PS51034">
    <property type="entry name" value="ZP_2"/>
    <property type="match status" value="1"/>
</dbReference>
<evidence type="ECO:0000259" key="4">
    <source>
        <dbReference type="PROSITE" id="PS51034"/>
    </source>
</evidence>
<dbReference type="Proteomes" id="UP000822369">
    <property type="component" value="Chromosome 8"/>
</dbReference>
<dbReference type="GO" id="GO:2000344">
    <property type="term" value="P:positive regulation of acrosome reaction"/>
    <property type="evidence" value="ECO:0007669"/>
    <property type="project" value="TreeGrafter"/>
</dbReference>
<sequence length="450" mass="50538">MKMVPLNVKLVFVVFCSACSGVLVKDFESERERGKSVRNDEGFSSKPGFLGRSAEPSAEKAMELPEFLTIPVSSDHKEDLKPEIGVRQIPGWLQKVLLGIPPTIPQAAAGADESDVIGVRCYLDRLYVRVRREIFRSEDAHKYLTLGSCPVNQGYKEYYYLLYSLKSDCGFKIESFPDYLSIRISLLYKPAGPVLREMPFNIQLQCKYPRLFYSYKVGFHPKVQGGTVYKKLQANSSFFICPQDASGALITSSKIYNLGDVMHFEASVRDKTEFREKRIYINKCFVTTSPDPYSHPRYTLIDNQGCMMDGKVVTQSKFLSGDSKMIQKFSVGAFIFRQGVSSTSPQQFFMHCEVSAGPLAPTPSAKACSYDQASQQWKELYGKDCVCACCESACPSADLPEESENIISTRSWKVASSRDGFEEEECLLKSADSEAEMKKHTGFYSMLNCD</sequence>
<dbReference type="PANTHER" id="PTHR11576">
    <property type="entry name" value="ZONA PELLUCIDA SPERM-BINDING PROTEIN 3"/>
    <property type="match status" value="1"/>
</dbReference>
<evidence type="ECO:0000256" key="3">
    <source>
        <dbReference type="SAM" id="SignalP"/>
    </source>
</evidence>
<dbReference type="InterPro" id="IPR042235">
    <property type="entry name" value="ZP-C_dom"/>
</dbReference>